<dbReference type="InterPro" id="IPR000182">
    <property type="entry name" value="GNAT_dom"/>
</dbReference>
<dbReference type="EMBL" id="CP089984">
    <property type="protein sequence ID" value="WXB14848.1"/>
    <property type="molecule type" value="Genomic_DNA"/>
</dbReference>
<accession>A0ABZ2LYB6</accession>
<name>A0ABZ2LYB6_9BACT</name>
<dbReference type="SUPFAM" id="SSF55729">
    <property type="entry name" value="Acyl-CoA N-acyltransferases (Nat)"/>
    <property type="match status" value="1"/>
</dbReference>
<dbReference type="InterPro" id="IPR016181">
    <property type="entry name" value="Acyl_CoA_acyltransferase"/>
</dbReference>
<feature type="domain" description="N-acetyltransferase" evidence="1">
    <location>
        <begin position="1"/>
        <end position="144"/>
    </location>
</feature>
<evidence type="ECO:0000259" key="1">
    <source>
        <dbReference type="PROSITE" id="PS51186"/>
    </source>
</evidence>
<organism evidence="2 3">
    <name type="scientific">Pendulispora albinea</name>
    <dbReference type="NCBI Taxonomy" id="2741071"/>
    <lineage>
        <taxon>Bacteria</taxon>
        <taxon>Pseudomonadati</taxon>
        <taxon>Myxococcota</taxon>
        <taxon>Myxococcia</taxon>
        <taxon>Myxococcales</taxon>
        <taxon>Sorangiineae</taxon>
        <taxon>Pendulisporaceae</taxon>
        <taxon>Pendulispora</taxon>
    </lineage>
</organism>
<proteinExistence type="predicted"/>
<gene>
    <name evidence="2" type="ORF">LZC94_44400</name>
</gene>
<dbReference type="Proteomes" id="UP001370348">
    <property type="component" value="Chromosome"/>
</dbReference>
<evidence type="ECO:0000313" key="2">
    <source>
        <dbReference type="EMBL" id="WXB14848.1"/>
    </source>
</evidence>
<evidence type="ECO:0000313" key="3">
    <source>
        <dbReference type="Proteomes" id="UP001370348"/>
    </source>
</evidence>
<protein>
    <submittedName>
        <fullName evidence="2">GNAT family N-acetyltransferase</fullName>
    </submittedName>
</protein>
<dbReference type="RefSeq" id="WP_394824472.1">
    <property type="nucleotide sequence ID" value="NZ_CP089984.1"/>
</dbReference>
<keyword evidence="3" id="KW-1185">Reference proteome</keyword>
<sequence length="194" mass="22198">MADALRTWYPDVVVGAESYHLDEEYYHRSVQLLETEEERDTLALVLRHAEGIVGLVMLTKDERSRTVTSRMGALAPDHRRGAVGLLGIMLFDAAAKKLGASVVYTFVTLKSKHQQLIYERFGFQLVGIMPAWDIDMIEPNRPKRVFEAIYAKVLAPKSEWHIPQRDTMTARTRALWDFLFTPDDLQAMDTSQSR</sequence>
<reference evidence="2 3" key="1">
    <citation type="submission" date="2021-12" db="EMBL/GenBank/DDBJ databases">
        <title>Discovery of the Pendulisporaceae a myxobacterial family with distinct sporulation behavior and unique specialized metabolism.</title>
        <authorList>
            <person name="Garcia R."/>
            <person name="Popoff A."/>
            <person name="Bader C.D."/>
            <person name="Loehr J."/>
            <person name="Walesch S."/>
            <person name="Walt C."/>
            <person name="Boldt J."/>
            <person name="Bunk B."/>
            <person name="Haeckl F.J.F.P.J."/>
            <person name="Gunesch A.P."/>
            <person name="Birkelbach J."/>
            <person name="Nuebel U."/>
            <person name="Pietschmann T."/>
            <person name="Bach T."/>
            <person name="Mueller R."/>
        </authorList>
    </citation>
    <scope>NUCLEOTIDE SEQUENCE [LARGE SCALE GENOMIC DNA]</scope>
    <source>
        <strain evidence="2 3">MSr11954</strain>
    </source>
</reference>
<dbReference type="Gene3D" id="3.40.630.30">
    <property type="match status" value="1"/>
</dbReference>
<dbReference type="PROSITE" id="PS51186">
    <property type="entry name" value="GNAT"/>
    <property type="match status" value="1"/>
</dbReference>